<dbReference type="AlphaFoldDB" id="A0A091GNK5"/>
<reference evidence="2 3" key="1">
    <citation type="submission" date="2014-04" db="EMBL/GenBank/DDBJ databases">
        <title>Genome evolution of avian class.</title>
        <authorList>
            <person name="Zhang G."/>
            <person name="Li C."/>
        </authorList>
    </citation>
    <scope>NUCLEOTIDE SEQUENCE [LARGE SCALE GENOMIC DNA]</scope>
    <source>
        <strain evidence="2">BGI_N303</strain>
    </source>
</reference>
<gene>
    <name evidence="2" type="ORF">N303_08149</name>
</gene>
<feature type="compositionally biased region" description="Basic and acidic residues" evidence="1">
    <location>
        <begin position="38"/>
        <end position="52"/>
    </location>
</feature>
<evidence type="ECO:0000313" key="2">
    <source>
        <dbReference type="EMBL" id="KFO82871.1"/>
    </source>
</evidence>
<feature type="compositionally biased region" description="Low complexity" evidence="1">
    <location>
        <begin position="28"/>
        <end position="37"/>
    </location>
</feature>
<dbReference type="EMBL" id="KL448321">
    <property type="protein sequence ID" value="KFO82871.1"/>
    <property type="molecule type" value="Genomic_DNA"/>
</dbReference>
<sequence length="79" mass="8663">MAEGPVNWRDFTLARCDSEEARGAAASLLGAADAETAGQEHHSGRHSMDPPWDEMRGAVVVAEVEQQFLHLAIRKQVSY</sequence>
<dbReference type="Proteomes" id="UP000053760">
    <property type="component" value="Unassembled WGS sequence"/>
</dbReference>
<evidence type="ECO:0000313" key="3">
    <source>
        <dbReference type="Proteomes" id="UP000053760"/>
    </source>
</evidence>
<organism evidence="2 3">
    <name type="scientific">Cuculus canorus</name>
    <name type="common">Common cuckoo</name>
    <dbReference type="NCBI Taxonomy" id="55661"/>
    <lineage>
        <taxon>Eukaryota</taxon>
        <taxon>Metazoa</taxon>
        <taxon>Chordata</taxon>
        <taxon>Craniata</taxon>
        <taxon>Vertebrata</taxon>
        <taxon>Euteleostomi</taxon>
        <taxon>Archelosauria</taxon>
        <taxon>Archosauria</taxon>
        <taxon>Dinosauria</taxon>
        <taxon>Saurischia</taxon>
        <taxon>Theropoda</taxon>
        <taxon>Coelurosauria</taxon>
        <taxon>Aves</taxon>
        <taxon>Neognathae</taxon>
        <taxon>Neoaves</taxon>
        <taxon>Otidimorphae</taxon>
        <taxon>Cuculiformes</taxon>
        <taxon>Cuculidae</taxon>
        <taxon>Cuculus</taxon>
    </lineage>
</organism>
<feature type="region of interest" description="Disordered" evidence="1">
    <location>
        <begin position="28"/>
        <end position="52"/>
    </location>
</feature>
<name>A0A091GNK5_CUCCA</name>
<protein>
    <submittedName>
        <fullName evidence="2">Uncharacterized protein</fullName>
    </submittedName>
</protein>
<keyword evidence="3" id="KW-1185">Reference proteome</keyword>
<accession>A0A091GNK5</accession>
<proteinExistence type="predicted"/>
<feature type="non-terminal residue" evidence="2">
    <location>
        <position position="79"/>
    </location>
</feature>
<evidence type="ECO:0000256" key="1">
    <source>
        <dbReference type="SAM" id="MobiDB-lite"/>
    </source>
</evidence>